<evidence type="ECO:0000313" key="3">
    <source>
        <dbReference type="EMBL" id="CAD2072590.1"/>
    </source>
</evidence>
<evidence type="ECO:0000259" key="2">
    <source>
        <dbReference type="Pfam" id="PF06114"/>
    </source>
</evidence>
<dbReference type="EMBL" id="CAJEWB010000005">
    <property type="protein sequence ID" value="CAD2072590.1"/>
    <property type="molecule type" value="Genomic_DNA"/>
</dbReference>
<organism evidence="3 4">
    <name type="scientific">Phocicoccus pinnipedialis</name>
    <dbReference type="NCBI Taxonomy" id="110845"/>
    <lineage>
        <taxon>Bacteria</taxon>
        <taxon>Bacillati</taxon>
        <taxon>Bacillota</taxon>
        <taxon>Bacilli</taxon>
        <taxon>Bacillales</taxon>
        <taxon>Salinicoccaceae</taxon>
        <taxon>Phocicoccus</taxon>
    </lineage>
</organism>
<dbReference type="AlphaFoldDB" id="A0A6V7R5C5"/>
<dbReference type="RefSeq" id="WP_186076686.1">
    <property type="nucleotide sequence ID" value="NZ_CAJEWB010000005.1"/>
</dbReference>
<feature type="domain" description="IrrE N-terminal-like" evidence="2">
    <location>
        <begin position="219"/>
        <end position="265"/>
    </location>
</feature>
<protein>
    <recommendedName>
        <fullName evidence="2">IrrE N-terminal-like domain-containing protein</fullName>
    </recommendedName>
</protein>
<feature type="region of interest" description="Disordered" evidence="1">
    <location>
        <begin position="414"/>
        <end position="437"/>
    </location>
</feature>
<gene>
    <name evidence="3" type="ORF">JEOPIN946_00575</name>
</gene>
<accession>A0A6V7R5C5</accession>
<dbReference type="Pfam" id="PF06114">
    <property type="entry name" value="Peptidase_M78"/>
    <property type="match status" value="1"/>
</dbReference>
<feature type="compositionally biased region" description="Polar residues" evidence="1">
    <location>
        <begin position="425"/>
        <end position="437"/>
    </location>
</feature>
<evidence type="ECO:0000256" key="1">
    <source>
        <dbReference type="SAM" id="MobiDB-lite"/>
    </source>
</evidence>
<proteinExistence type="predicted"/>
<sequence length="437" mass="50890">MTGYKKKYQPKTIEERREEVQQLTLKAKRELERSVKKPKDLVEYLEFMSKFYKYSYKNQTLIRSQYSGAFGAVKSAKGWNKDDNLYIRKGQKAIKIFAPTQYDIYKINGKELSFGQLSKEMQKKAKAKELDQFKEEKRGFFLVPIFDITQTTAKPEQYPDFYPNKPINFVYKGDNIKALDEATKLYIESNEIDYIEGATLDSAARGEYSTNVLTGEAKIKISDNATETEKLKVAFHELGHYLLHTTGKGTSLSSKEAEAEAEMTAYVVSTYYQLDTKDYSMDYVNSWTQHLSNVEEKELDDIFSNVQRASRQIIEGIDHQLEQISEKERSQERFIVKGLDKDLKAQERTLDQANYDRNFQKEKSFEIYELYDREKETSVFVTKEAVEESLKQNSDKDFKSNLIDATKKYGDEKAKDFINELDPNPKQSKQQSSLERE</sequence>
<name>A0A6V7R5C5_9BACL</name>
<reference evidence="3 4" key="1">
    <citation type="submission" date="2020-07" db="EMBL/GenBank/DDBJ databases">
        <authorList>
            <person name="Criscuolo A."/>
        </authorList>
    </citation>
    <scope>NUCLEOTIDE SEQUENCE [LARGE SCALE GENOMIC DNA]</scope>
    <source>
        <strain evidence="3">CIP107946</strain>
    </source>
</reference>
<dbReference type="InterPro" id="IPR010359">
    <property type="entry name" value="IrrE_HExxH"/>
</dbReference>
<evidence type="ECO:0000313" key="4">
    <source>
        <dbReference type="Proteomes" id="UP000588186"/>
    </source>
</evidence>
<comment type="caution">
    <text evidence="3">The sequence shown here is derived from an EMBL/GenBank/DDBJ whole genome shotgun (WGS) entry which is preliminary data.</text>
</comment>
<keyword evidence="4" id="KW-1185">Reference proteome</keyword>
<dbReference type="Proteomes" id="UP000588186">
    <property type="component" value="Unassembled WGS sequence"/>
</dbReference>